<dbReference type="InterPro" id="IPR050445">
    <property type="entry name" value="Bact_polysacc_biosynth/exp"/>
</dbReference>
<feature type="compositionally biased region" description="Basic and acidic residues" evidence="2">
    <location>
        <begin position="37"/>
        <end position="46"/>
    </location>
</feature>
<evidence type="ECO:0000256" key="1">
    <source>
        <dbReference type="SAM" id="Coils"/>
    </source>
</evidence>
<feature type="region of interest" description="Disordered" evidence="2">
    <location>
        <begin position="14"/>
        <end position="46"/>
    </location>
</feature>
<feature type="transmembrane region" description="Helical" evidence="3">
    <location>
        <begin position="525"/>
        <end position="543"/>
    </location>
</feature>
<dbReference type="PANTHER" id="PTHR32309">
    <property type="entry name" value="TYROSINE-PROTEIN KINASE"/>
    <property type="match status" value="1"/>
</dbReference>
<dbReference type="PANTHER" id="PTHR32309:SF31">
    <property type="entry name" value="CAPSULAR EXOPOLYSACCHARIDE FAMILY"/>
    <property type="match status" value="1"/>
</dbReference>
<feature type="transmembrane region" description="Helical" evidence="3">
    <location>
        <begin position="465"/>
        <end position="487"/>
    </location>
</feature>
<evidence type="ECO:0000256" key="2">
    <source>
        <dbReference type="SAM" id="MobiDB-lite"/>
    </source>
</evidence>
<dbReference type="Proteomes" id="UP000249185">
    <property type="component" value="Unassembled WGS sequence"/>
</dbReference>
<keyword evidence="1" id="KW-0175">Coiled coil</keyword>
<name>A0A2W5N8T1_RHOSU</name>
<protein>
    <recommendedName>
        <fullName evidence="6">Polysaccharide chain length determinant N-terminal domain-containing protein</fullName>
    </recommendedName>
</protein>
<dbReference type="AlphaFoldDB" id="A0A2W5N8T1"/>
<organism evidence="4 5">
    <name type="scientific">Rhodovulum sulfidophilum</name>
    <name type="common">Rhodobacter sulfidophilus</name>
    <dbReference type="NCBI Taxonomy" id="35806"/>
    <lineage>
        <taxon>Bacteria</taxon>
        <taxon>Pseudomonadati</taxon>
        <taxon>Pseudomonadota</taxon>
        <taxon>Alphaproteobacteria</taxon>
        <taxon>Rhodobacterales</taxon>
        <taxon>Paracoccaceae</taxon>
        <taxon>Rhodovulum</taxon>
    </lineage>
</organism>
<evidence type="ECO:0008006" key="6">
    <source>
        <dbReference type="Google" id="ProtNLM"/>
    </source>
</evidence>
<feature type="transmembrane region" description="Helical" evidence="3">
    <location>
        <begin position="61"/>
        <end position="80"/>
    </location>
</feature>
<keyword evidence="3" id="KW-0812">Transmembrane</keyword>
<evidence type="ECO:0000313" key="4">
    <source>
        <dbReference type="EMBL" id="PZQ49876.1"/>
    </source>
</evidence>
<feature type="coiled-coil region" evidence="1">
    <location>
        <begin position="263"/>
        <end position="290"/>
    </location>
</feature>
<evidence type="ECO:0000313" key="5">
    <source>
        <dbReference type="Proteomes" id="UP000249185"/>
    </source>
</evidence>
<evidence type="ECO:0000256" key="3">
    <source>
        <dbReference type="SAM" id="Phobius"/>
    </source>
</evidence>
<sequence>MGPVGIVIEFSASRPRRAARRSPVLNPRPRSSARAPGEPRNRRMDPTEMIGELTRLARRRLPVALPIVVIGTLVAILVALRQAPSYEARAKILVESPRISDELARSTVTLSAPARLQLIEERLMARDNLEAVVDRLDLFDAPGLSRAARAGLLRRATRVESISTANGQANPWAGGSGLFAFTIAVTLSDAEKAAEIANDFATEAVAQNLAVRETRARDTLAYFEAENARIGAAVAAKEAEVAAFKNLHAEALPESLEARRASSGRLRENMLEIDRRVMELEEKLADLDAAAGGERPLDATAAADPAEARLRGLELDLAGKQGTLAPSHPEIRRLREEIAALRALLAPKSGAAPDGPVEDRRAAIRRQREQVSSQIDQLGAQRAEMAAQRATFDATIRETPRVAIELDALTRELTELRALQTDVARRYVEARTGADLEASQSAERFQVVEPAEVPEYPVQSSRKKIVVAGAGASAALAAGLALLLEMLNPVLRGSARMERRLGIRPVVAIPYVYAPGERLRRRLRWIAAPLLLAGLLVAALPLAERTLGPLPAPLARLAARAGLGALVAPPADPAPPQSGASM</sequence>
<keyword evidence="3" id="KW-0472">Membrane</keyword>
<proteinExistence type="predicted"/>
<keyword evidence="3" id="KW-1133">Transmembrane helix</keyword>
<accession>A0A2W5N8T1</accession>
<reference evidence="4 5" key="1">
    <citation type="submission" date="2017-08" db="EMBL/GenBank/DDBJ databases">
        <title>Infants hospitalized years apart are colonized by the same room-sourced microbial strains.</title>
        <authorList>
            <person name="Brooks B."/>
            <person name="Olm M.R."/>
            <person name="Firek B.A."/>
            <person name="Baker R."/>
            <person name="Thomas B.C."/>
            <person name="Morowitz M.J."/>
            <person name="Banfield J.F."/>
        </authorList>
    </citation>
    <scope>NUCLEOTIDE SEQUENCE [LARGE SCALE GENOMIC DNA]</scope>
    <source>
        <strain evidence="4">S2_005_002_R2_34</strain>
    </source>
</reference>
<dbReference type="EMBL" id="QFPW01000006">
    <property type="protein sequence ID" value="PZQ49876.1"/>
    <property type="molecule type" value="Genomic_DNA"/>
</dbReference>
<comment type="caution">
    <text evidence="4">The sequence shown here is derived from an EMBL/GenBank/DDBJ whole genome shotgun (WGS) entry which is preliminary data.</text>
</comment>
<gene>
    <name evidence="4" type="ORF">DI556_10500</name>
</gene>